<gene>
    <name evidence="1" type="primary">rimM</name>
    <name evidence="4" type="ORF">RPIT_08590</name>
</gene>
<dbReference type="Pfam" id="PF01782">
    <property type="entry name" value="RimM"/>
    <property type="match status" value="1"/>
</dbReference>
<dbReference type="NCBIfam" id="TIGR02273">
    <property type="entry name" value="16S_RimM"/>
    <property type="match status" value="1"/>
</dbReference>
<feature type="domain" description="Ribosome maturation factor RimM PRC barrel" evidence="3">
    <location>
        <begin position="103"/>
        <end position="164"/>
    </location>
</feature>
<accession>A0A1Q2CFK0</accession>
<comment type="subunit">
    <text evidence="1">Binds ribosomal protein uS19.</text>
</comment>
<evidence type="ECO:0000256" key="1">
    <source>
        <dbReference type="HAMAP-Rule" id="MF_00014"/>
    </source>
</evidence>
<comment type="similarity">
    <text evidence="1">Belongs to the RimM family.</text>
</comment>
<dbReference type="GO" id="GO:0005737">
    <property type="term" value="C:cytoplasm"/>
    <property type="evidence" value="ECO:0007669"/>
    <property type="project" value="UniProtKB-SubCell"/>
</dbReference>
<dbReference type="GO" id="GO:0042274">
    <property type="term" value="P:ribosomal small subunit biogenesis"/>
    <property type="evidence" value="ECO:0007669"/>
    <property type="project" value="UniProtKB-UniRule"/>
</dbReference>
<dbReference type="InterPro" id="IPR011961">
    <property type="entry name" value="RimM"/>
</dbReference>
<dbReference type="InterPro" id="IPR036976">
    <property type="entry name" value="RimM_N_sf"/>
</dbReference>
<dbReference type="STRING" id="1610493.RPIT_08590"/>
<dbReference type="KEGG" id="tfl:RPIT_08590"/>
<comment type="subcellular location">
    <subcellularLocation>
        <location evidence="1">Cytoplasm</location>
    </subcellularLocation>
</comment>
<dbReference type="PANTHER" id="PTHR33692:SF1">
    <property type="entry name" value="RIBOSOME MATURATION FACTOR RIMM"/>
    <property type="match status" value="1"/>
</dbReference>
<dbReference type="AlphaFoldDB" id="A0A1Q2CFK0"/>
<dbReference type="Pfam" id="PF24986">
    <property type="entry name" value="PRC_RimM"/>
    <property type="match status" value="1"/>
</dbReference>
<keyword evidence="1" id="KW-0963">Cytoplasm</keyword>
<proteinExistence type="inferred from homology"/>
<keyword evidence="1" id="KW-0690">Ribosome biogenesis</keyword>
<dbReference type="SUPFAM" id="SSF50447">
    <property type="entry name" value="Translation proteins"/>
    <property type="match status" value="1"/>
</dbReference>
<dbReference type="GO" id="GO:0043022">
    <property type="term" value="F:ribosome binding"/>
    <property type="evidence" value="ECO:0007669"/>
    <property type="project" value="InterPro"/>
</dbReference>
<dbReference type="InterPro" id="IPR009000">
    <property type="entry name" value="Transl_B-barrel_sf"/>
</dbReference>
<comment type="domain">
    <text evidence="1">The PRC barrel domain binds ribosomal protein uS19.</text>
</comment>
<organism evidence="4 5">
    <name type="scientific">Tessaracoccus flavus</name>
    <dbReference type="NCBI Taxonomy" id="1610493"/>
    <lineage>
        <taxon>Bacteria</taxon>
        <taxon>Bacillati</taxon>
        <taxon>Actinomycetota</taxon>
        <taxon>Actinomycetes</taxon>
        <taxon>Propionibacteriales</taxon>
        <taxon>Propionibacteriaceae</taxon>
        <taxon>Tessaracoccus</taxon>
    </lineage>
</organism>
<keyword evidence="5" id="KW-1185">Reference proteome</keyword>
<dbReference type="InterPro" id="IPR002676">
    <property type="entry name" value="RimM_N"/>
</dbReference>
<dbReference type="GO" id="GO:0005840">
    <property type="term" value="C:ribosome"/>
    <property type="evidence" value="ECO:0007669"/>
    <property type="project" value="InterPro"/>
</dbReference>
<dbReference type="EMBL" id="CP019605">
    <property type="protein sequence ID" value="AQP44840.1"/>
    <property type="molecule type" value="Genomic_DNA"/>
</dbReference>
<keyword evidence="1" id="KW-0698">rRNA processing</keyword>
<evidence type="ECO:0000259" key="3">
    <source>
        <dbReference type="Pfam" id="PF24986"/>
    </source>
</evidence>
<feature type="domain" description="RimM N-terminal" evidence="2">
    <location>
        <begin position="8"/>
        <end position="85"/>
    </location>
</feature>
<protein>
    <recommendedName>
        <fullName evidence="1">Ribosome maturation factor RimM</fullName>
    </recommendedName>
</protein>
<dbReference type="Proteomes" id="UP000188324">
    <property type="component" value="Chromosome"/>
</dbReference>
<sequence length="174" mass="19092">MSDLVEVTIGRVGRAHGIRGDVFVDVRTDEPARRFRQGATVAVGEGRKPIELATVKWNRGKLIVSFTGFPDRTAVETLTGELLRVRVPADERPSEPEEYFDRQLVGLAVHDHADRRVGVIAEVLHLPAQDVLRVDTGADDDRLVPFVSALVPVVDLDAGLVRLADVVGLLEDQE</sequence>
<comment type="function">
    <text evidence="1">An accessory protein needed during the final step in the assembly of 30S ribosomal subunit, possibly for assembly of the head region. Essential for efficient processing of 16S rRNA. May be needed both before and after RbfA during the maturation of 16S rRNA. It has affinity for free ribosomal 30S subunits but not for 70S ribosomes.</text>
</comment>
<name>A0A1Q2CFK0_9ACTN</name>
<keyword evidence="1" id="KW-0143">Chaperone</keyword>
<evidence type="ECO:0000313" key="5">
    <source>
        <dbReference type="Proteomes" id="UP000188324"/>
    </source>
</evidence>
<dbReference type="PANTHER" id="PTHR33692">
    <property type="entry name" value="RIBOSOME MATURATION FACTOR RIMM"/>
    <property type="match status" value="1"/>
</dbReference>
<dbReference type="InterPro" id="IPR056792">
    <property type="entry name" value="PRC_RimM"/>
</dbReference>
<dbReference type="RefSeq" id="WP_077342303.1">
    <property type="nucleotide sequence ID" value="NZ_CP019605.1"/>
</dbReference>
<reference evidence="4 5" key="1">
    <citation type="journal article" date="2016" name="Int. J. Syst. Evol. Microbiol.">
        <title>Tessaracoccus flavus sp. nov., isolated from the drainage system of a lindane-producing factory.</title>
        <authorList>
            <person name="Kumari R."/>
            <person name="Singh P."/>
            <person name="Schumann P."/>
            <person name="Lal R."/>
        </authorList>
    </citation>
    <scope>NUCLEOTIDE SEQUENCE [LARGE SCALE GENOMIC DNA]</scope>
    <source>
        <strain evidence="4 5">RP1T</strain>
    </source>
</reference>
<evidence type="ECO:0000313" key="4">
    <source>
        <dbReference type="EMBL" id="AQP44840.1"/>
    </source>
</evidence>
<dbReference type="Gene3D" id="2.40.30.60">
    <property type="entry name" value="RimM"/>
    <property type="match status" value="1"/>
</dbReference>
<evidence type="ECO:0000259" key="2">
    <source>
        <dbReference type="Pfam" id="PF01782"/>
    </source>
</evidence>
<dbReference type="OrthoDB" id="5381335at2"/>
<dbReference type="Gene3D" id="2.30.30.240">
    <property type="entry name" value="PRC-barrel domain"/>
    <property type="match status" value="1"/>
</dbReference>
<dbReference type="InterPro" id="IPR011033">
    <property type="entry name" value="PRC_barrel-like_sf"/>
</dbReference>
<dbReference type="HAMAP" id="MF_00014">
    <property type="entry name" value="Ribosome_mat_RimM"/>
    <property type="match status" value="1"/>
</dbReference>
<dbReference type="SUPFAM" id="SSF50346">
    <property type="entry name" value="PRC-barrel domain"/>
    <property type="match status" value="1"/>
</dbReference>
<dbReference type="GO" id="GO:0006364">
    <property type="term" value="P:rRNA processing"/>
    <property type="evidence" value="ECO:0007669"/>
    <property type="project" value="UniProtKB-UniRule"/>
</dbReference>